<dbReference type="Gene3D" id="3.10.620.30">
    <property type="match status" value="1"/>
</dbReference>
<proteinExistence type="predicted"/>
<dbReference type="Pfam" id="PF06035">
    <property type="entry name" value="Peptidase_C93"/>
    <property type="match status" value="1"/>
</dbReference>
<protein>
    <submittedName>
        <fullName evidence="2">Putative transglutaminase-like cysteine proteinase</fullName>
    </submittedName>
</protein>
<evidence type="ECO:0000313" key="2">
    <source>
        <dbReference type="EMBL" id="PTM97208.1"/>
    </source>
</evidence>
<dbReference type="RefSeq" id="WP_108001506.1">
    <property type="nucleotide sequence ID" value="NZ_JBHEEX010000001.1"/>
</dbReference>
<sequence>MARMTGAKAIFVAMTALFVSSSAALTAPASPLSMATGPVTSQPIGHYEFCQTHRAECAPNGRDTGAAKVTSFGWQTIRAVNDAVNNAILPMTDKELFGKDEHWAYPDGAGDCEDYVLLKRRKLIENGFSPADLLITVVRKPDGEGHAVLTVRTTEGDFVLDNLERDVRLWTETPYRYLKRQASFNPGRWVSIENGDAVMVSSVGK</sequence>
<feature type="chain" id="PRO_5015582472" evidence="1">
    <location>
        <begin position="25"/>
        <end position="205"/>
    </location>
</feature>
<dbReference type="InterPro" id="IPR010319">
    <property type="entry name" value="Transglutaminase-like_Cys_pept"/>
</dbReference>
<keyword evidence="3" id="KW-1185">Reference proteome</keyword>
<keyword evidence="1" id="KW-0732">Signal</keyword>
<dbReference type="EMBL" id="PZZZ01000002">
    <property type="protein sequence ID" value="PTM97208.1"/>
    <property type="molecule type" value="Genomic_DNA"/>
</dbReference>
<dbReference type="OrthoDB" id="7206808at2"/>
<feature type="signal peptide" evidence="1">
    <location>
        <begin position="1"/>
        <end position="24"/>
    </location>
</feature>
<evidence type="ECO:0000256" key="1">
    <source>
        <dbReference type="SAM" id="SignalP"/>
    </source>
</evidence>
<dbReference type="AlphaFoldDB" id="A0A2T5BE24"/>
<dbReference type="PANTHER" id="PTHR39327">
    <property type="match status" value="1"/>
</dbReference>
<accession>A0A2T5BE24</accession>
<evidence type="ECO:0000313" key="3">
    <source>
        <dbReference type="Proteomes" id="UP000241247"/>
    </source>
</evidence>
<dbReference type="Proteomes" id="UP000241247">
    <property type="component" value="Unassembled WGS sequence"/>
</dbReference>
<gene>
    <name evidence="2" type="ORF">C7449_10276</name>
</gene>
<reference evidence="2 3" key="1">
    <citation type="submission" date="2018-04" db="EMBL/GenBank/DDBJ databases">
        <title>Genomic Encyclopedia of Type Strains, Phase IV (KMG-IV): sequencing the most valuable type-strain genomes for metagenomic binning, comparative biology and taxonomic classification.</title>
        <authorList>
            <person name="Goeker M."/>
        </authorList>
    </citation>
    <scope>NUCLEOTIDE SEQUENCE [LARGE SCALE GENOMIC DNA]</scope>
    <source>
        <strain evidence="2 3">DSM 7138</strain>
    </source>
</reference>
<comment type="caution">
    <text evidence="2">The sequence shown here is derived from an EMBL/GenBank/DDBJ whole genome shotgun (WGS) entry which is preliminary data.</text>
</comment>
<organism evidence="2 3">
    <name type="scientific">Mycoplana dimorpha</name>
    <dbReference type="NCBI Taxonomy" id="28320"/>
    <lineage>
        <taxon>Bacteria</taxon>
        <taxon>Pseudomonadati</taxon>
        <taxon>Pseudomonadota</taxon>
        <taxon>Alphaproteobacteria</taxon>
        <taxon>Hyphomicrobiales</taxon>
        <taxon>Rhizobiaceae</taxon>
        <taxon>Mycoplana</taxon>
    </lineage>
</organism>
<dbReference type="PANTHER" id="PTHR39327:SF1">
    <property type="entry name" value="BLR5470 PROTEIN"/>
    <property type="match status" value="1"/>
</dbReference>
<name>A0A2T5BE24_MYCDI</name>